<dbReference type="SUPFAM" id="SSF102860">
    <property type="entry name" value="mRNA decapping enzyme DcpS N-terminal domain"/>
    <property type="match status" value="1"/>
</dbReference>
<evidence type="ECO:0000313" key="6">
    <source>
        <dbReference type="EMBL" id="KAK3585925.1"/>
    </source>
</evidence>
<dbReference type="Pfam" id="PF05652">
    <property type="entry name" value="DcpS"/>
    <property type="match status" value="1"/>
</dbReference>
<dbReference type="EMBL" id="JAEAOA010002240">
    <property type="protein sequence ID" value="KAK3585925.1"/>
    <property type="molecule type" value="Genomic_DNA"/>
</dbReference>
<dbReference type="InterPro" id="IPR011145">
    <property type="entry name" value="Scavenger_mRNA_decap_enz_N"/>
</dbReference>
<dbReference type="GO" id="GO:0140932">
    <property type="term" value="F:5'-(N(7)-methyl 5'-triphosphoguanosine)-[mRNA] diphosphatase activity"/>
    <property type="evidence" value="ECO:0007669"/>
    <property type="project" value="UniProtKB-EC"/>
</dbReference>
<organism evidence="6 7">
    <name type="scientific">Potamilus streckersoni</name>
    <dbReference type="NCBI Taxonomy" id="2493646"/>
    <lineage>
        <taxon>Eukaryota</taxon>
        <taxon>Metazoa</taxon>
        <taxon>Spiralia</taxon>
        <taxon>Lophotrochozoa</taxon>
        <taxon>Mollusca</taxon>
        <taxon>Bivalvia</taxon>
        <taxon>Autobranchia</taxon>
        <taxon>Heteroconchia</taxon>
        <taxon>Palaeoheterodonta</taxon>
        <taxon>Unionida</taxon>
        <taxon>Unionoidea</taxon>
        <taxon>Unionidae</taxon>
        <taxon>Ambleminae</taxon>
        <taxon>Lampsilini</taxon>
        <taxon>Potamilus</taxon>
    </lineage>
</organism>
<evidence type="ECO:0000256" key="2">
    <source>
        <dbReference type="ARBA" id="ARBA00015636"/>
    </source>
</evidence>
<accession>A0AAE0S6R2</accession>
<dbReference type="PANTHER" id="PTHR12978">
    <property type="entry name" value="HISTIDINE TRIAD HIT PROTEIN MEMBER"/>
    <property type="match status" value="1"/>
</dbReference>
<comment type="catalytic activity">
    <reaction evidence="5">
        <text>a 5'-end (N(7)-methyl 5'-triphosphoguanosine)-ribonucleoside in mRNA + H2O = N(7)-methyl-GMP + a 5'-end diphospho-ribonucleoside in mRNA + 2 H(+)</text>
        <dbReference type="Rhea" id="RHEA:65388"/>
        <dbReference type="Rhea" id="RHEA-COMP:17165"/>
        <dbReference type="Rhea" id="RHEA-COMP:17167"/>
        <dbReference type="ChEBI" id="CHEBI:15377"/>
        <dbReference type="ChEBI" id="CHEBI:15378"/>
        <dbReference type="ChEBI" id="CHEBI:58285"/>
        <dbReference type="ChEBI" id="CHEBI:156461"/>
        <dbReference type="ChEBI" id="CHEBI:167616"/>
        <dbReference type="EC" id="3.6.1.59"/>
    </reaction>
</comment>
<evidence type="ECO:0000256" key="5">
    <source>
        <dbReference type="ARBA" id="ARBA00048222"/>
    </source>
</evidence>
<name>A0AAE0S6R2_9BIVA</name>
<evidence type="ECO:0000256" key="3">
    <source>
        <dbReference type="ARBA" id="ARBA00029885"/>
    </source>
</evidence>
<dbReference type="GO" id="GO:0000290">
    <property type="term" value="P:deadenylation-dependent decapping of nuclear-transcribed mRNA"/>
    <property type="evidence" value="ECO:0007669"/>
    <property type="project" value="InterPro"/>
</dbReference>
<dbReference type="GO" id="GO:0005634">
    <property type="term" value="C:nucleus"/>
    <property type="evidence" value="ECO:0007669"/>
    <property type="project" value="TreeGrafter"/>
</dbReference>
<keyword evidence="7" id="KW-1185">Reference proteome</keyword>
<reference evidence="6" key="1">
    <citation type="journal article" date="2021" name="Genome Biol. Evol.">
        <title>A High-Quality Reference Genome for a Parasitic Bivalve with Doubly Uniparental Inheritance (Bivalvia: Unionida).</title>
        <authorList>
            <person name="Smith C.H."/>
        </authorList>
    </citation>
    <scope>NUCLEOTIDE SEQUENCE</scope>
    <source>
        <strain evidence="6">CHS0354</strain>
    </source>
</reference>
<sequence>MADMKSYYITEINKRRKWEEGVVNHGVLRQLTSLQGFSLEEVLRKNAKSKSWFMLGTFKGSSDQAVVLLEKTAFSNESVEYLCQNTILELKSENDNFYTYSAKVPVQENAFIVTVICPAKKDCIMQYTEHERFVVTETADLYKKITIPYLKEKEKEGESRIQGLTQLLGQGKIRLGQPQVSKVLPHGLASMGKRGNVLKRNGDRGYVLEISIDHRLNSDKYDSIILSRIFFIVMVC</sequence>
<dbReference type="Proteomes" id="UP001195483">
    <property type="component" value="Unassembled WGS sequence"/>
</dbReference>
<dbReference type="PANTHER" id="PTHR12978:SF0">
    <property type="entry name" value="M7GPPPX DIPHOSPHATASE"/>
    <property type="match status" value="1"/>
</dbReference>
<reference evidence="6" key="2">
    <citation type="journal article" date="2021" name="Genome Biol. Evol.">
        <title>Developing a high-quality reference genome for a parasitic bivalve with doubly uniparental inheritance (Bivalvia: Unionida).</title>
        <authorList>
            <person name="Smith C.H."/>
        </authorList>
    </citation>
    <scope>NUCLEOTIDE SEQUENCE</scope>
    <source>
        <strain evidence="6">CHS0354</strain>
        <tissue evidence="6">Mantle</tissue>
    </source>
</reference>
<dbReference type="GO" id="GO:0000932">
    <property type="term" value="C:P-body"/>
    <property type="evidence" value="ECO:0007669"/>
    <property type="project" value="TreeGrafter"/>
</dbReference>
<dbReference type="GO" id="GO:0000340">
    <property type="term" value="F:RNA 7-methylguanosine cap binding"/>
    <property type="evidence" value="ECO:0007669"/>
    <property type="project" value="TreeGrafter"/>
</dbReference>
<evidence type="ECO:0000256" key="1">
    <source>
        <dbReference type="ARBA" id="ARBA00012520"/>
    </source>
</evidence>
<protein>
    <recommendedName>
        <fullName evidence="2">m7GpppX diphosphatase</fullName>
        <ecNumber evidence="1">3.6.1.59</ecNumber>
    </recommendedName>
    <alternativeName>
        <fullName evidence="4">Decapping scavenger enzyme</fullName>
    </alternativeName>
    <alternativeName>
        <fullName evidence="3">Scavenger mRNA-decapping enzyme DcpS</fullName>
    </alternativeName>
</protein>
<dbReference type="InterPro" id="IPR008594">
    <property type="entry name" value="DcpS/DCS2"/>
</dbReference>
<dbReference type="EC" id="3.6.1.59" evidence="1"/>
<dbReference type="AlphaFoldDB" id="A0AAE0S6R2"/>
<reference evidence="6" key="3">
    <citation type="submission" date="2023-05" db="EMBL/GenBank/DDBJ databases">
        <authorList>
            <person name="Smith C.H."/>
        </authorList>
    </citation>
    <scope>NUCLEOTIDE SEQUENCE</scope>
    <source>
        <strain evidence="6">CHS0354</strain>
        <tissue evidence="6">Mantle</tissue>
    </source>
</reference>
<evidence type="ECO:0000313" key="7">
    <source>
        <dbReference type="Proteomes" id="UP001195483"/>
    </source>
</evidence>
<proteinExistence type="predicted"/>
<gene>
    <name evidence="6" type="ORF">CHS0354_038463</name>
</gene>
<evidence type="ECO:0000256" key="4">
    <source>
        <dbReference type="ARBA" id="ARBA00030609"/>
    </source>
</evidence>
<dbReference type="Gene3D" id="3.30.200.40">
    <property type="entry name" value="Scavenger mRNA decapping enzyme, N-terminal domain"/>
    <property type="match status" value="1"/>
</dbReference>
<comment type="caution">
    <text evidence="6">The sequence shown here is derived from an EMBL/GenBank/DDBJ whole genome shotgun (WGS) entry which is preliminary data.</text>
</comment>